<dbReference type="Proteomes" id="UP001162640">
    <property type="component" value="Unassembled WGS sequence"/>
</dbReference>
<organism evidence="1 2">
    <name type="scientific">Triparma laevis f. inornata</name>
    <dbReference type="NCBI Taxonomy" id="1714386"/>
    <lineage>
        <taxon>Eukaryota</taxon>
        <taxon>Sar</taxon>
        <taxon>Stramenopiles</taxon>
        <taxon>Ochrophyta</taxon>
        <taxon>Bolidophyceae</taxon>
        <taxon>Parmales</taxon>
        <taxon>Triparmaceae</taxon>
        <taxon>Triparma</taxon>
    </lineage>
</organism>
<accession>A0A9W6ZBI1</accession>
<evidence type="ECO:0000313" key="2">
    <source>
        <dbReference type="Proteomes" id="UP001162640"/>
    </source>
</evidence>
<evidence type="ECO:0000313" key="1">
    <source>
        <dbReference type="EMBL" id="GMH48083.1"/>
    </source>
</evidence>
<comment type="caution">
    <text evidence="1">The sequence shown here is derived from an EMBL/GenBank/DDBJ whole genome shotgun (WGS) entry which is preliminary data.</text>
</comment>
<name>A0A9W6ZBI1_9STRA</name>
<dbReference type="AlphaFoldDB" id="A0A9W6ZBI1"/>
<protein>
    <submittedName>
        <fullName evidence="1">Uncharacterized protein</fullName>
    </submittedName>
</protein>
<dbReference type="EMBL" id="BLQM01000003">
    <property type="protein sequence ID" value="GMH48083.1"/>
    <property type="molecule type" value="Genomic_DNA"/>
</dbReference>
<reference evidence="2" key="1">
    <citation type="journal article" date="2023" name="Commun. Biol.">
        <title>Genome analysis of Parmales, the sister group of diatoms, reveals the evolutionary specialization of diatoms from phago-mixotrophs to photoautotrophs.</title>
        <authorList>
            <person name="Ban H."/>
            <person name="Sato S."/>
            <person name="Yoshikawa S."/>
            <person name="Yamada K."/>
            <person name="Nakamura Y."/>
            <person name="Ichinomiya M."/>
            <person name="Sato N."/>
            <person name="Blanc-Mathieu R."/>
            <person name="Endo H."/>
            <person name="Kuwata A."/>
            <person name="Ogata H."/>
        </authorList>
    </citation>
    <scope>NUCLEOTIDE SEQUENCE [LARGE SCALE GENOMIC DNA]</scope>
</reference>
<gene>
    <name evidence="1" type="ORF">TL16_g00212</name>
</gene>
<proteinExistence type="predicted"/>
<sequence length="415" mass="46020">MSILARSSGVGNTYGSCNIDENDLSSELASRPAHTTCSPPNINHCFSVTGFGSEDYAGNGIYCALNTTVEMGTLAQYRHMSKPNEVRYEMMLSSKHQAMEDGDDVVWSWMLVRVKRDFTSKKNWVAMPIYQAKSFVEKSIPTDGWVAVKTVRKNKGRDDTVNFDGEFAYDHTEPNLVVKKVELGAEHLGLLWGYEVADGLDFDNKICIAEACGEGIVGTCGSRAKLLAAAQLAEISVDNVLATEHYQALLNCLFEEVAEHSMIPRQRRWELAEAHDLGDLYLAKGDVENAVRGYHSARGAVRSKGGNIDTRSWSVKLSDFSIGGGLAKVLGEDFLKIRSRVILGRDTGDEWKQLVWDWGRRVGEGGKELECREDEDLVEMDKDKKFCKKYVRHSSISVEEGGANGGVDVEAREEL</sequence>